<dbReference type="InterPro" id="IPR020624">
    <property type="entry name" value="Schiff_base-form_aldolases_CS"/>
</dbReference>
<feature type="active site" description="Proton donor/acceptor" evidence="4">
    <location>
        <position position="138"/>
    </location>
</feature>
<feature type="active site" description="Schiff-base intermediate with substrate" evidence="4">
    <location>
        <position position="167"/>
    </location>
</feature>
<dbReference type="AlphaFoldDB" id="A0A9E2NSK3"/>
<dbReference type="SMART" id="SM01130">
    <property type="entry name" value="DHDPS"/>
    <property type="match status" value="1"/>
</dbReference>
<accession>A0A9E2NSK3</accession>
<evidence type="ECO:0000256" key="2">
    <source>
        <dbReference type="ARBA" id="ARBA00023270"/>
    </source>
</evidence>
<dbReference type="InterPro" id="IPR020625">
    <property type="entry name" value="Schiff_base-form_aldolases_AS"/>
</dbReference>
<dbReference type="SUPFAM" id="SSF51569">
    <property type="entry name" value="Aldolase"/>
    <property type="match status" value="1"/>
</dbReference>
<evidence type="ECO:0000256" key="4">
    <source>
        <dbReference type="PIRSR" id="PIRSR001365-1"/>
    </source>
</evidence>
<evidence type="ECO:0000313" key="6">
    <source>
        <dbReference type="EMBL" id="MBU3827283.1"/>
    </source>
</evidence>
<dbReference type="CDD" id="cd00408">
    <property type="entry name" value="DHDPS-like"/>
    <property type="match status" value="1"/>
</dbReference>
<dbReference type="InterPro" id="IPR002220">
    <property type="entry name" value="DapA-like"/>
</dbReference>
<dbReference type="Proteomes" id="UP000824150">
    <property type="component" value="Unassembled WGS sequence"/>
</dbReference>
<dbReference type="GO" id="GO:0016829">
    <property type="term" value="F:lyase activity"/>
    <property type="evidence" value="ECO:0007669"/>
    <property type="project" value="UniProtKB-KW"/>
</dbReference>
<dbReference type="InterPro" id="IPR013785">
    <property type="entry name" value="Aldolase_TIM"/>
</dbReference>
<protein>
    <submittedName>
        <fullName evidence="6">Dihydrodipicolinate synthase family protein</fullName>
    </submittedName>
</protein>
<gene>
    <name evidence="6" type="ORF">IAA31_07315</name>
</gene>
<proteinExistence type="inferred from homology"/>
<evidence type="ECO:0000313" key="7">
    <source>
        <dbReference type="Proteomes" id="UP000824150"/>
    </source>
</evidence>
<dbReference type="GO" id="GO:0005829">
    <property type="term" value="C:cytosol"/>
    <property type="evidence" value="ECO:0007669"/>
    <property type="project" value="TreeGrafter"/>
</dbReference>
<evidence type="ECO:0000256" key="1">
    <source>
        <dbReference type="ARBA" id="ARBA00023239"/>
    </source>
</evidence>
<feature type="binding site" evidence="5">
    <location>
        <position position="212"/>
    </location>
    <ligand>
        <name>pyruvate</name>
        <dbReference type="ChEBI" id="CHEBI:15361"/>
    </ligand>
</feature>
<keyword evidence="2" id="KW-0704">Schiff base</keyword>
<comment type="caution">
    <text evidence="6">The sequence shown here is derived from an EMBL/GenBank/DDBJ whole genome shotgun (WGS) entry which is preliminary data.</text>
</comment>
<dbReference type="Gene3D" id="3.20.20.70">
    <property type="entry name" value="Aldolase class I"/>
    <property type="match status" value="1"/>
</dbReference>
<dbReference type="EMBL" id="JAHLFG010000079">
    <property type="protein sequence ID" value="MBU3827283.1"/>
    <property type="molecule type" value="Genomic_DNA"/>
</dbReference>
<evidence type="ECO:0000256" key="3">
    <source>
        <dbReference type="PIRNR" id="PIRNR001365"/>
    </source>
</evidence>
<dbReference type="PROSITE" id="PS00666">
    <property type="entry name" value="DHDPS_2"/>
    <property type="match status" value="1"/>
</dbReference>
<dbReference type="PANTHER" id="PTHR12128">
    <property type="entry name" value="DIHYDRODIPICOLINATE SYNTHASE"/>
    <property type="match status" value="1"/>
</dbReference>
<dbReference type="PIRSF" id="PIRSF001365">
    <property type="entry name" value="DHDPS"/>
    <property type="match status" value="1"/>
</dbReference>
<reference evidence="6" key="1">
    <citation type="journal article" date="2021" name="PeerJ">
        <title>Extensive microbial diversity within the chicken gut microbiome revealed by metagenomics and culture.</title>
        <authorList>
            <person name="Gilroy R."/>
            <person name="Ravi A."/>
            <person name="Getino M."/>
            <person name="Pursley I."/>
            <person name="Horton D.L."/>
            <person name="Alikhan N.F."/>
            <person name="Baker D."/>
            <person name="Gharbi K."/>
            <person name="Hall N."/>
            <person name="Watson M."/>
            <person name="Adriaenssens E.M."/>
            <person name="Foster-Nyarko E."/>
            <person name="Jarju S."/>
            <person name="Secka A."/>
            <person name="Antonio M."/>
            <person name="Oren A."/>
            <person name="Chaudhuri R.R."/>
            <person name="La Ragione R."/>
            <person name="Hildebrand F."/>
            <person name="Pallen M.J."/>
        </authorList>
    </citation>
    <scope>NUCLEOTIDE SEQUENCE</scope>
    <source>
        <strain evidence="6">687</strain>
    </source>
</reference>
<reference evidence="6" key="2">
    <citation type="submission" date="2021-04" db="EMBL/GenBank/DDBJ databases">
        <authorList>
            <person name="Gilroy R."/>
        </authorList>
    </citation>
    <scope>NUCLEOTIDE SEQUENCE</scope>
    <source>
        <strain evidence="6">687</strain>
    </source>
</reference>
<dbReference type="Pfam" id="PF00701">
    <property type="entry name" value="DHDPS"/>
    <property type="match status" value="1"/>
</dbReference>
<comment type="similarity">
    <text evidence="3">Belongs to the DapA family.</text>
</comment>
<dbReference type="PRINTS" id="PR00146">
    <property type="entry name" value="DHPICSNTHASE"/>
</dbReference>
<evidence type="ECO:0000256" key="5">
    <source>
        <dbReference type="PIRSR" id="PIRSR001365-2"/>
    </source>
</evidence>
<name>A0A9E2NSK3_9GAMM</name>
<keyword evidence="1 3" id="KW-0456">Lyase</keyword>
<dbReference type="PANTHER" id="PTHR12128:SF28">
    <property type="entry name" value="2-DEHYDRO-3-DEOXY-D-GLUCONATE ALDOLASE YAGE-RELATED"/>
    <property type="match status" value="1"/>
</dbReference>
<dbReference type="PROSITE" id="PS00665">
    <property type="entry name" value="DHDPS_1"/>
    <property type="match status" value="1"/>
</dbReference>
<sequence length="303" mass="32890">MADFVFQGVIPPVSTIFDDHLNYDSQGQGKLIDFLIKSGVDGLFFLGSGGEFSQMTTPERMLVAESVIKLVDGRVPVLIGTGSTNTREAVNLSLHAKAQGADGIVVINPYYWHLSAENLRLYFTTIAKAVGDLPVILYNFPDLTGQDLSPDFVASLVKECPNIVGIKETLDNIGHITTMNRVVHAVNPNFAVFCGYDNHLLTNLLSGGAGVISASGNFAPQFTINTYQCFKQGDLAGACEWERYLLQVPRAYGLDSPFVNVVKEATVLCGLDIPTNVLPPTQPLNADKQAQLKALLAEWDLIK</sequence>
<organism evidence="6 7">
    <name type="scientific">Candidatus Anaerobiospirillum merdipullorum</name>
    <dbReference type="NCBI Taxonomy" id="2838450"/>
    <lineage>
        <taxon>Bacteria</taxon>
        <taxon>Pseudomonadati</taxon>
        <taxon>Pseudomonadota</taxon>
        <taxon>Gammaproteobacteria</taxon>
        <taxon>Aeromonadales</taxon>
        <taxon>Succinivibrionaceae</taxon>
        <taxon>Anaerobiospirillum</taxon>
    </lineage>
</organism>